<evidence type="ECO:0000259" key="2">
    <source>
        <dbReference type="PROSITE" id="PS50003"/>
    </source>
</evidence>
<feature type="domain" description="PH" evidence="2">
    <location>
        <begin position="128"/>
        <end position="254"/>
    </location>
</feature>
<dbReference type="PANTHER" id="PTHR24114:SF2">
    <property type="entry name" value="F-BOX DOMAIN-CONTAINING PROTEIN-RELATED"/>
    <property type="match status" value="1"/>
</dbReference>
<dbReference type="KEGG" id="pno:SNOG_09048"/>
<feature type="compositionally biased region" description="Polar residues" evidence="1">
    <location>
        <begin position="172"/>
        <end position="189"/>
    </location>
</feature>
<feature type="compositionally biased region" description="Polar residues" evidence="1">
    <location>
        <begin position="43"/>
        <end position="52"/>
    </location>
</feature>
<feature type="region of interest" description="Disordered" evidence="1">
    <location>
        <begin position="1"/>
        <end position="83"/>
    </location>
</feature>
<proteinExistence type="predicted"/>
<dbReference type="HOGENOM" id="CLU_003789_0_0_1"/>
<protein>
    <recommendedName>
        <fullName evidence="2">PH domain-containing protein</fullName>
    </recommendedName>
</protein>
<dbReference type="Pfam" id="PF25353">
    <property type="entry name" value="PH_2nd_LRR"/>
    <property type="match status" value="1"/>
</dbReference>
<organism evidence="3 4">
    <name type="scientific">Phaeosphaeria nodorum (strain SN15 / ATCC MYA-4574 / FGSC 10173)</name>
    <name type="common">Glume blotch fungus</name>
    <name type="synonym">Parastagonospora nodorum</name>
    <dbReference type="NCBI Taxonomy" id="321614"/>
    <lineage>
        <taxon>Eukaryota</taxon>
        <taxon>Fungi</taxon>
        <taxon>Dikarya</taxon>
        <taxon>Ascomycota</taxon>
        <taxon>Pezizomycotina</taxon>
        <taxon>Dothideomycetes</taxon>
        <taxon>Pleosporomycetidae</taxon>
        <taxon>Pleosporales</taxon>
        <taxon>Pleosporineae</taxon>
        <taxon>Phaeosphaeriaceae</taxon>
        <taxon>Parastagonospora</taxon>
    </lineage>
</organism>
<evidence type="ECO:0000313" key="3">
    <source>
        <dbReference type="EMBL" id="EAT83240.2"/>
    </source>
</evidence>
<dbReference type="InParanoid" id="Q0UGR6"/>
<dbReference type="STRING" id="321614.Q0UGR6"/>
<accession>Q0UGR6</accession>
<evidence type="ECO:0000256" key="1">
    <source>
        <dbReference type="SAM" id="MobiDB-lite"/>
    </source>
</evidence>
<sequence length="801" mass="88717">MSKDKRRSIFGRSGLTALTGLQSSSSKDESQPSTLLRKRRTASFMSTISDISQHGDKQSLDGTTITETPAPGSPRTTISRGSLKRASSVFGSIRGSRLLDEDEPLSATSTRNSTGFGEYLAEDTRVGQVLHYGEVQTSSSMFRKKKEFLVLTEKHLIRYKTQSKAAEAFPAQNPSTGSSHDIQSVASESSGDRDLGTPLRHIVAVYHLDDGRPHFAIEVYWMDDDSNHAACLTLQFADPDDMYTWLAKLRDAANHARLANANPLSAYNSHLAARVVEAERDYVPPHYAIYRVVLRPQGKATSRSSSDDVTKAASSVCFLAIGVHKVHLIPLFKPSSQRASSPSLTSSSAQSSHGIMTLTEVCVSDVDDTFLLTFRLELLAVMRSLRYNETFVGISFKGIHLDVLNGLQDPYGAEHVCMKTKRGTFARLEVEEFEQACLLVQEIRALALSNRKLRRLDFTSCITRRRRGHLDTEGSGRDGGCGIVEALFPLCKYQNTNVDWIALNNIPLGETDLDYLVAAAVERNCHLRALELSGCGLSDRALSLVLDALRAQENTLEALDLSSNNFRISPTIFDSQIGIFGYLTKLNLSHIAVSAGSEPMISVETMQGWRLQELVLSGTHLNSPMVDAIASYLVNYKQSKGLRELRLDHCYLTGKDIAYLLQSMTETPGKARELHLDVSENYIERDLKKFTKAIAGGYAPSSLAVRLIEFEEEAEFRRMILAFGANNTIRQLDISRASLPCDATEDTCQAMERMFADNTALEWLDMSGEDSRLETTKLGVGINKALRGLQRNRTLRVLYIK</sequence>
<dbReference type="SMART" id="SM00233">
    <property type="entry name" value="PH"/>
    <property type="match status" value="1"/>
</dbReference>
<dbReference type="Gene3D" id="3.80.10.10">
    <property type="entry name" value="Ribonuclease Inhibitor"/>
    <property type="match status" value="1"/>
</dbReference>
<evidence type="ECO:0000313" key="4">
    <source>
        <dbReference type="Proteomes" id="UP000001055"/>
    </source>
</evidence>
<dbReference type="EMBL" id="CH445338">
    <property type="protein sequence ID" value="EAT83240.2"/>
    <property type="molecule type" value="Genomic_DNA"/>
</dbReference>
<dbReference type="InterPro" id="IPR057334">
    <property type="entry name" value="PH_2nd_LRR"/>
</dbReference>
<dbReference type="InterPro" id="IPR001849">
    <property type="entry name" value="PH_domain"/>
</dbReference>
<dbReference type="AlphaFoldDB" id="Q0UGR6"/>
<dbReference type="InterPro" id="IPR032675">
    <property type="entry name" value="LRR_dom_sf"/>
</dbReference>
<dbReference type="eggNOG" id="ENOG502RSHR">
    <property type="taxonomic scope" value="Eukaryota"/>
</dbReference>
<name>Q0UGR6_PHANO</name>
<dbReference type="PANTHER" id="PTHR24114">
    <property type="entry name" value="LEUCINE RICH REPEAT FAMILY PROTEIN"/>
    <property type="match status" value="1"/>
</dbReference>
<gene>
    <name evidence="3" type="ORF">SNOG_09048</name>
</gene>
<dbReference type="SUPFAM" id="SSF50729">
    <property type="entry name" value="PH domain-like"/>
    <property type="match status" value="1"/>
</dbReference>
<dbReference type="Proteomes" id="UP000001055">
    <property type="component" value="Unassembled WGS sequence"/>
</dbReference>
<dbReference type="SUPFAM" id="SSF52047">
    <property type="entry name" value="RNI-like"/>
    <property type="match status" value="1"/>
</dbReference>
<dbReference type="VEuPathDB" id="FungiDB:JI435_090480"/>
<feature type="region of interest" description="Disordered" evidence="1">
    <location>
        <begin position="167"/>
        <end position="193"/>
    </location>
</feature>
<dbReference type="PROSITE" id="PS50003">
    <property type="entry name" value="PH_DOMAIN"/>
    <property type="match status" value="1"/>
</dbReference>
<dbReference type="GeneID" id="5976252"/>
<reference evidence="4" key="1">
    <citation type="journal article" date="2007" name="Plant Cell">
        <title>Dothideomycete-plant interactions illuminated by genome sequencing and EST analysis of the wheat pathogen Stagonospora nodorum.</title>
        <authorList>
            <person name="Hane J.K."/>
            <person name="Lowe R.G."/>
            <person name="Solomon P.S."/>
            <person name="Tan K.C."/>
            <person name="Schoch C.L."/>
            <person name="Spatafora J.W."/>
            <person name="Crous P.W."/>
            <person name="Kodira C."/>
            <person name="Birren B.W."/>
            <person name="Galagan J.E."/>
            <person name="Torriani S.F."/>
            <person name="McDonald B.A."/>
            <person name="Oliver R.P."/>
        </authorList>
    </citation>
    <scope>NUCLEOTIDE SEQUENCE [LARGE SCALE GENOMIC DNA]</scope>
    <source>
        <strain evidence="4">SN15 / ATCC MYA-4574 / FGSC 10173</strain>
    </source>
</reference>
<dbReference type="InterPro" id="IPR052394">
    <property type="entry name" value="LRR-containing"/>
</dbReference>
<dbReference type="RefSeq" id="XP_001799351.1">
    <property type="nucleotide sequence ID" value="XM_001799299.1"/>
</dbReference>